<dbReference type="GO" id="GO:0022857">
    <property type="term" value="F:transmembrane transporter activity"/>
    <property type="evidence" value="ECO:0007669"/>
    <property type="project" value="InterPro"/>
</dbReference>
<feature type="transmembrane region" description="Helical" evidence="6">
    <location>
        <begin position="107"/>
        <end position="127"/>
    </location>
</feature>
<accession>A0A1H4UT98</accession>
<feature type="transmembrane region" description="Helical" evidence="6">
    <location>
        <begin position="201"/>
        <end position="220"/>
    </location>
</feature>
<feature type="transmembrane region" description="Helical" evidence="6">
    <location>
        <begin position="167"/>
        <end position="189"/>
    </location>
</feature>
<feature type="transmembrane region" description="Helical" evidence="6">
    <location>
        <begin position="82"/>
        <end position="101"/>
    </location>
</feature>
<dbReference type="InterPro" id="IPR011701">
    <property type="entry name" value="MFS"/>
</dbReference>
<dbReference type="Proteomes" id="UP000183561">
    <property type="component" value="Unassembled WGS sequence"/>
</dbReference>
<dbReference type="PANTHER" id="PTHR42718:SF9">
    <property type="entry name" value="MAJOR FACILITATOR SUPERFAMILY MULTIDRUG TRANSPORTER MFSC"/>
    <property type="match status" value="1"/>
</dbReference>
<feature type="transmembrane region" description="Helical" evidence="6">
    <location>
        <begin position="411"/>
        <end position="432"/>
    </location>
</feature>
<evidence type="ECO:0000256" key="6">
    <source>
        <dbReference type="SAM" id="Phobius"/>
    </source>
</evidence>
<sequence>MSSSPHIRGGDAATAAVGFLVVMEFASGLLQGWFSPLLPAIGERFDASSAALNWVSAMYLLGTAACVPLIAKLGDLFGHKRLLVLATASVAFGSYLVAFAPSYELLLVGRALQAPLAAFLPLEFAIVRDRNAATAGRSIGRLVGSLTLGAAVGGLLSGFLLDSVVDNVGLVLLVPAVLMTICLPVVYFLVPETTVRKEGTVDWAGAVLLTVGLLGVLGGVSNASTWGWTSALTWSAIGVGAAVLVVWVFVERRVQHPLVDLDVIGRGMRVPMLMALLFGAQLFGVQTPCALFLRAVPETTGYGMGVTASVTGLILALFALAMFVGASVSDRLARSALTVPGSLALGALLSAAAYGLMIVVPGSAPLFALWLVVAGLGGGVVVGVLPTVIVQQAPPDSVGIASGLYNTSRTAAGAVSGAVFALVMSSMVTPALTAGGKQIPSASAYHVVWAVCAALCVVTAILARKLRSPATTTENDKPTLADGEQVHA</sequence>
<evidence type="ECO:0000256" key="1">
    <source>
        <dbReference type="ARBA" id="ARBA00004651"/>
    </source>
</evidence>
<dbReference type="GO" id="GO:0005886">
    <property type="term" value="C:plasma membrane"/>
    <property type="evidence" value="ECO:0007669"/>
    <property type="project" value="UniProtKB-SubCell"/>
</dbReference>
<feature type="transmembrane region" description="Helical" evidence="6">
    <location>
        <begin position="139"/>
        <end position="161"/>
    </location>
</feature>
<organism evidence="8 9">
    <name type="scientific">Rhodococcus koreensis</name>
    <dbReference type="NCBI Taxonomy" id="99653"/>
    <lineage>
        <taxon>Bacteria</taxon>
        <taxon>Bacillati</taxon>
        <taxon>Actinomycetota</taxon>
        <taxon>Actinomycetes</taxon>
        <taxon>Mycobacteriales</taxon>
        <taxon>Nocardiaceae</taxon>
        <taxon>Rhodococcus</taxon>
    </lineage>
</organism>
<dbReference type="PROSITE" id="PS50850">
    <property type="entry name" value="MFS"/>
    <property type="match status" value="1"/>
</dbReference>
<feature type="transmembrane region" description="Helical" evidence="6">
    <location>
        <begin position="51"/>
        <end position="70"/>
    </location>
</feature>
<feature type="domain" description="Major facilitator superfamily (MFS) profile" evidence="7">
    <location>
        <begin position="16"/>
        <end position="471"/>
    </location>
</feature>
<evidence type="ECO:0000259" key="7">
    <source>
        <dbReference type="PROSITE" id="PS50850"/>
    </source>
</evidence>
<dbReference type="Pfam" id="PF07690">
    <property type="entry name" value="MFS_1"/>
    <property type="match status" value="2"/>
</dbReference>
<feature type="transmembrane region" description="Helical" evidence="6">
    <location>
        <begin position="336"/>
        <end position="360"/>
    </location>
</feature>
<keyword evidence="4 6" id="KW-1133">Transmembrane helix</keyword>
<evidence type="ECO:0000256" key="3">
    <source>
        <dbReference type="ARBA" id="ARBA00022692"/>
    </source>
</evidence>
<dbReference type="EMBL" id="FNSV01000005">
    <property type="protein sequence ID" value="SEC71947.1"/>
    <property type="molecule type" value="Genomic_DNA"/>
</dbReference>
<dbReference type="PANTHER" id="PTHR42718">
    <property type="entry name" value="MAJOR FACILITATOR SUPERFAMILY MULTIDRUG TRANSPORTER MFSC"/>
    <property type="match status" value="1"/>
</dbReference>
<feature type="transmembrane region" description="Helical" evidence="6">
    <location>
        <begin position="270"/>
        <end position="296"/>
    </location>
</feature>
<feature type="transmembrane region" description="Helical" evidence="6">
    <location>
        <begin position="12"/>
        <end position="31"/>
    </location>
</feature>
<feature type="transmembrane region" description="Helical" evidence="6">
    <location>
        <begin position="302"/>
        <end position="324"/>
    </location>
</feature>
<dbReference type="InterPro" id="IPR020846">
    <property type="entry name" value="MFS_dom"/>
</dbReference>
<dbReference type="AlphaFoldDB" id="A0A1H4UT98"/>
<protein>
    <submittedName>
        <fullName evidence="8">Major Facilitator Superfamily protein</fullName>
    </submittedName>
</protein>
<dbReference type="Gene3D" id="1.20.1250.20">
    <property type="entry name" value="MFS general substrate transporter like domains"/>
    <property type="match status" value="2"/>
</dbReference>
<reference evidence="9" key="1">
    <citation type="submission" date="2016-10" db="EMBL/GenBank/DDBJ databases">
        <authorList>
            <person name="Varghese N."/>
            <person name="Submissions S."/>
        </authorList>
    </citation>
    <scope>NUCLEOTIDE SEQUENCE [LARGE SCALE GENOMIC DNA]</scope>
    <source>
        <strain evidence="9">DSM 44498</strain>
    </source>
</reference>
<feature type="transmembrane region" description="Helical" evidence="6">
    <location>
        <begin position="444"/>
        <end position="463"/>
    </location>
</feature>
<evidence type="ECO:0000313" key="9">
    <source>
        <dbReference type="Proteomes" id="UP000183561"/>
    </source>
</evidence>
<feature type="transmembrane region" description="Helical" evidence="6">
    <location>
        <begin position="226"/>
        <end position="250"/>
    </location>
</feature>
<keyword evidence="3 6" id="KW-0812">Transmembrane</keyword>
<keyword evidence="9" id="KW-1185">Reference proteome</keyword>
<dbReference type="InterPro" id="IPR036259">
    <property type="entry name" value="MFS_trans_sf"/>
</dbReference>
<evidence type="ECO:0000256" key="5">
    <source>
        <dbReference type="ARBA" id="ARBA00023136"/>
    </source>
</evidence>
<comment type="subcellular location">
    <subcellularLocation>
        <location evidence="1">Cell membrane</location>
        <topology evidence="1">Multi-pass membrane protein</topology>
    </subcellularLocation>
</comment>
<keyword evidence="2" id="KW-0813">Transport</keyword>
<dbReference type="RefSeq" id="WP_072949252.1">
    <property type="nucleotide sequence ID" value="NZ_FNSV01000005.1"/>
</dbReference>
<evidence type="ECO:0000313" key="8">
    <source>
        <dbReference type="EMBL" id="SEC71947.1"/>
    </source>
</evidence>
<evidence type="ECO:0000256" key="2">
    <source>
        <dbReference type="ARBA" id="ARBA00022448"/>
    </source>
</evidence>
<feature type="transmembrane region" description="Helical" evidence="6">
    <location>
        <begin position="366"/>
        <end position="390"/>
    </location>
</feature>
<dbReference type="OrthoDB" id="4484751at2"/>
<dbReference type="SUPFAM" id="SSF103473">
    <property type="entry name" value="MFS general substrate transporter"/>
    <property type="match status" value="2"/>
</dbReference>
<keyword evidence="5 6" id="KW-0472">Membrane</keyword>
<gene>
    <name evidence="8" type="ORF">SAMN04490239_5179</name>
</gene>
<evidence type="ECO:0000256" key="4">
    <source>
        <dbReference type="ARBA" id="ARBA00022989"/>
    </source>
</evidence>
<name>A0A1H4UT98_9NOCA</name>
<proteinExistence type="predicted"/>